<dbReference type="InterPro" id="IPR029058">
    <property type="entry name" value="AB_hydrolase_fold"/>
</dbReference>
<feature type="non-terminal residue" evidence="2">
    <location>
        <position position="1"/>
    </location>
</feature>
<evidence type="ECO:0000259" key="1">
    <source>
        <dbReference type="Pfam" id="PF00135"/>
    </source>
</evidence>
<dbReference type="Proteomes" id="UP001328107">
    <property type="component" value="Unassembled WGS sequence"/>
</dbReference>
<accession>A0AAN5CX73</accession>
<sequence>TRFSWGFYSYLFENELFCSVIGKKTTEKSLAEAISISGSNNEHFERDLHSLYVADDTIQNKEKLARAVANIYSDCYANADALELCRKTIANHDDPVYLYVFDHFYHSLILSWMMPIKDATHTCELIYLFKMYSLTGDDAIVMDEFTTAFTNFAKFGNPNGRDDNKSELATEWIPVDKTNSSRNFVFSAESHMKEDFFEGRPAKYIKMRNQYLQGPQ</sequence>
<dbReference type="InterPro" id="IPR002018">
    <property type="entry name" value="CarbesteraseB"/>
</dbReference>
<gene>
    <name evidence="2" type="ORF">PMAYCL1PPCAC_22941</name>
</gene>
<reference evidence="3" key="1">
    <citation type="submission" date="2022-10" db="EMBL/GenBank/DDBJ databases">
        <title>Genome assembly of Pristionchus species.</title>
        <authorList>
            <person name="Yoshida K."/>
            <person name="Sommer R.J."/>
        </authorList>
    </citation>
    <scope>NUCLEOTIDE SEQUENCE [LARGE SCALE GENOMIC DNA]</scope>
    <source>
        <strain evidence="3">RS5460</strain>
    </source>
</reference>
<dbReference type="EMBL" id="BTRK01000005">
    <property type="protein sequence ID" value="GMR52746.1"/>
    <property type="molecule type" value="Genomic_DNA"/>
</dbReference>
<feature type="domain" description="Carboxylesterase type B" evidence="1">
    <location>
        <begin position="30"/>
        <end position="187"/>
    </location>
</feature>
<comment type="caution">
    <text evidence="2">The sequence shown here is derived from an EMBL/GenBank/DDBJ whole genome shotgun (WGS) entry which is preliminary data.</text>
</comment>
<dbReference type="SUPFAM" id="SSF53474">
    <property type="entry name" value="alpha/beta-Hydrolases"/>
    <property type="match status" value="1"/>
</dbReference>
<evidence type="ECO:0000313" key="2">
    <source>
        <dbReference type="EMBL" id="GMR52746.1"/>
    </source>
</evidence>
<organism evidence="2 3">
    <name type="scientific">Pristionchus mayeri</name>
    <dbReference type="NCBI Taxonomy" id="1317129"/>
    <lineage>
        <taxon>Eukaryota</taxon>
        <taxon>Metazoa</taxon>
        <taxon>Ecdysozoa</taxon>
        <taxon>Nematoda</taxon>
        <taxon>Chromadorea</taxon>
        <taxon>Rhabditida</taxon>
        <taxon>Rhabditina</taxon>
        <taxon>Diplogasteromorpha</taxon>
        <taxon>Diplogasteroidea</taxon>
        <taxon>Neodiplogasteridae</taxon>
        <taxon>Pristionchus</taxon>
    </lineage>
</organism>
<name>A0AAN5CX73_9BILA</name>
<evidence type="ECO:0000313" key="3">
    <source>
        <dbReference type="Proteomes" id="UP001328107"/>
    </source>
</evidence>
<proteinExistence type="predicted"/>
<keyword evidence="3" id="KW-1185">Reference proteome</keyword>
<dbReference type="AlphaFoldDB" id="A0AAN5CX73"/>
<dbReference type="Gene3D" id="3.40.50.1820">
    <property type="entry name" value="alpha/beta hydrolase"/>
    <property type="match status" value="1"/>
</dbReference>
<dbReference type="Pfam" id="PF00135">
    <property type="entry name" value="COesterase"/>
    <property type="match status" value="1"/>
</dbReference>
<dbReference type="PANTHER" id="PTHR44590:SF3">
    <property type="entry name" value="CARBOXYLESTERASE TYPE B DOMAIN-CONTAINING PROTEIN"/>
    <property type="match status" value="1"/>
</dbReference>
<dbReference type="PANTHER" id="PTHR44590">
    <property type="entry name" value="CARBOXYLIC ESTER HYDROLASE-RELATED"/>
    <property type="match status" value="1"/>
</dbReference>
<protein>
    <recommendedName>
        <fullName evidence="1">Carboxylesterase type B domain-containing protein</fullName>
    </recommendedName>
</protein>